<keyword evidence="11" id="KW-1185">Reference proteome</keyword>
<dbReference type="Pfam" id="PF00528">
    <property type="entry name" value="BPD_transp_1"/>
    <property type="match status" value="1"/>
</dbReference>
<sequence>MSGRRALWLRLWAVAVFGYLYLPILVLVVFSFNSQKLNLRWQGFTLDWYRVLLADTRIQEAAINSLVVAGAATTTATVLGTLLALALARYRLAQPAELLLYIAIIVPEVVLGIALLIWFSQLGIAAGLVTVATGHVVLCTPFVALTVRARLSGYDRTLEEAAMDLGAREWTTFWRVTMPAIWPGVLSGALLAFTLSLDDYVLALFTAGPGATTLPLRIFSMVRFSITPEINALSTLWVVGVSLVLLVAQRFSRSIGVATKD</sequence>
<keyword evidence="7 8" id="KW-0472">Membrane</keyword>
<evidence type="ECO:0000256" key="8">
    <source>
        <dbReference type="RuleBase" id="RU363032"/>
    </source>
</evidence>
<dbReference type="GO" id="GO:0015417">
    <property type="term" value="F:ABC-type polyamine transporter activity"/>
    <property type="evidence" value="ECO:0000318"/>
    <property type="project" value="GO_Central"/>
</dbReference>
<name>Q7NKS5_GLOVI</name>
<proteinExistence type="inferred from homology"/>
<dbReference type="InterPro" id="IPR000515">
    <property type="entry name" value="MetI-like"/>
</dbReference>
<dbReference type="OrthoDB" id="9782004at2"/>
<dbReference type="STRING" id="251221.gene:10758885"/>
<dbReference type="InterPro" id="IPR051789">
    <property type="entry name" value="Bact_Polyamine_Transport"/>
</dbReference>
<dbReference type="Gene3D" id="1.10.3720.10">
    <property type="entry name" value="MetI-like"/>
    <property type="match status" value="1"/>
</dbReference>
<comment type="subcellular location">
    <subcellularLocation>
        <location evidence="1 8">Cell membrane</location>
        <topology evidence="1 8">Multi-pass membrane protein</topology>
    </subcellularLocation>
</comment>
<evidence type="ECO:0000256" key="1">
    <source>
        <dbReference type="ARBA" id="ARBA00004651"/>
    </source>
</evidence>
<dbReference type="PROSITE" id="PS50928">
    <property type="entry name" value="ABC_TM1"/>
    <property type="match status" value="1"/>
</dbReference>
<feature type="domain" description="ABC transmembrane type-1" evidence="9">
    <location>
        <begin position="62"/>
        <end position="248"/>
    </location>
</feature>
<keyword evidence="3 8" id="KW-0813">Transport</keyword>
<gene>
    <name evidence="10" type="ordered locus">gll1402</name>
</gene>
<dbReference type="EMBL" id="BA000045">
    <property type="protein sequence ID" value="BAC89343.1"/>
    <property type="molecule type" value="Genomic_DNA"/>
</dbReference>
<organism evidence="10 11">
    <name type="scientific">Gloeobacter violaceus (strain ATCC 29082 / PCC 7421)</name>
    <dbReference type="NCBI Taxonomy" id="251221"/>
    <lineage>
        <taxon>Bacteria</taxon>
        <taxon>Bacillati</taxon>
        <taxon>Cyanobacteriota</taxon>
        <taxon>Cyanophyceae</taxon>
        <taxon>Gloeobacterales</taxon>
        <taxon>Gloeobacteraceae</taxon>
        <taxon>Gloeobacter</taxon>
    </lineage>
</organism>
<keyword evidence="5 8" id="KW-0812">Transmembrane</keyword>
<feature type="transmembrane region" description="Helical" evidence="8">
    <location>
        <begin position="7"/>
        <end position="32"/>
    </location>
</feature>
<dbReference type="InterPro" id="IPR035906">
    <property type="entry name" value="MetI-like_sf"/>
</dbReference>
<dbReference type="AlphaFoldDB" id="Q7NKS5"/>
<evidence type="ECO:0000256" key="3">
    <source>
        <dbReference type="ARBA" id="ARBA00022448"/>
    </source>
</evidence>
<reference evidence="10 11" key="2">
    <citation type="journal article" date="2003" name="DNA Res.">
        <title>Complete genome structure of Gloeobacter violaceus PCC 7421, a cyanobacterium that lacks thylakoids (supplement).</title>
        <authorList>
            <person name="Nakamura Y."/>
            <person name="Kaneko T."/>
            <person name="Sato S."/>
            <person name="Mimuro M."/>
            <person name="Miyashita H."/>
            <person name="Tsuchiya T."/>
            <person name="Sasamoto S."/>
            <person name="Watanabe A."/>
            <person name="Kawashima K."/>
            <person name="Kishida Y."/>
            <person name="Kiyokawa C."/>
            <person name="Kohara M."/>
            <person name="Matsumoto M."/>
            <person name="Matsuno A."/>
            <person name="Nakazaki N."/>
            <person name="Shimpo S."/>
            <person name="Takeuchi C."/>
            <person name="Yamada M."/>
            <person name="Tabata S."/>
        </authorList>
    </citation>
    <scope>NUCLEOTIDE SEQUENCE [LARGE SCALE GENOMIC DNA]</scope>
    <source>
        <strain evidence="11">ATCC 29082 / PCC 7421</strain>
    </source>
</reference>
<dbReference type="KEGG" id="gvi:gll1402"/>
<dbReference type="GO" id="GO:0005886">
    <property type="term" value="C:plasma membrane"/>
    <property type="evidence" value="ECO:0000318"/>
    <property type="project" value="GO_Central"/>
</dbReference>
<evidence type="ECO:0000313" key="11">
    <source>
        <dbReference type="Proteomes" id="UP000000557"/>
    </source>
</evidence>
<comment type="similarity">
    <text evidence="2">Belongs to the binding-protein-dependent transport system permease family. CysTW subfamily.</text>
</comment>
<dbReference type="PANTHER" id="PTHR43848">
    <property type="entry name" value="PUTRESCINE TRANSPORT SYSTEM PERMEASE PROTEIN POTI"/>
    <property type="match status" value="1"/>
</dbReference>
<evidence type="ECO:0000256" key="5">
    <source>
        <dbReference type="ARBA" id="ARBA00022692"/>
    </source>
</evidence>
<dbReference type="eggNOG" id="COG1177">
    <property type="taxonomic scope" value="Bacteria"/>
</dbReference>
<feature type="transmembrane region" description="Helical" evidence="8">
    <location>
        <begin position="230"/>
        <end position="251"/>
    </location>
</feature>
<dbReference type="PhylomeDB" id="Q7NKS5"/>
<dbReference type="PATRIC" id="fig|251221.4.peg.1431"/>
<evidence type="ECO:0000256" key="6">
    <source>
        <dbReference type="ARBA" id="ARBA00022989"/>
    </source>
</evidence>
<feature type="transmembrane region" description="Helical" evidence="8">
    <location>
        <begin position="61"/>
        <end position="86"/>
    </location>
</feature>
<dbReference type="InParanoid" id="Q7NKS5"/>
<feature type="transmembrane region" description="Helical" evidence="8">
    <location>
        <begin position="124"/>
        <end position="147"/>
    </location>
</feature>
<evidence type="ECO:0000256" key="2">
    <source>
        <dbReference type="ARBA" id="ARBA00007069"/>
    </source>
</evidence>
<evidence type="ECO:0000256" key="4">
    <source>
        <dbReference type="ARBA" id="ARBA00022475"/>
    </source>
</evidence>
<dbReference type="Proteomes" id="UP000000557">
    <property type="component" value="Chromosome"/>
</dbReference>
<feature type="transmembrane region" description="Helical" evidence="8">
    <location>
        <begin position="173"/>
        <end position="194"/>
    </location>
</feature>
<keyword evidence="6 8" id="KW-1133">Transmembrane helix</keyword>
<dbReference type="RefSeq" id="WP_011141402.1">
    <property type="nucleotide sequence ID" value="NC_005125.1"/>
</dbReference>
<keyword evidence="4" id="KW-1003">Cell membrane</keyword>
<dbReference type="SUPFAM" id="SSF161098">
    <property type="entry name" value="MetI-like"/>
    <property type="match status" value="1"/>
</dbReference>
<dbReference type="CDD" id="cd06261">
    <property type="entry name" value="TM_PBP2"/>
    <property type="match status" value="1"/>
</dbReference>
<accession>Q7NKS5</accession>
<dbReference type="PANTHER" id="PTHR43848:SF2">
    <property type="entry name" value="PUTRESCINE TRANSPORT SYSTEM PERMEASE PROTEIN POTI"/>
    <property type="match status" value="1"/>
</dbReference>
<dbReference type="EnsemblBacteria" id="BAC89343">
    <property type="protein sequence ID" value="BAC89343"/>
    <property type="gene ID" value="BAC89343"/>
</dbReference>
<dbReference type="HOGENOM" id="CLU_016047_3_0_3"/>
<evidence type="ECO:0000313" key="10">
    <source>
        <dbReference type="EMBL" id="BAC89343.1"/>
    </source>
</evidence>
<protein>
    <submittedName>
        <fullName evidence="10">ABC transporter permease protein</fullName>
    </submittedName>
</protein>
<reference evidence="10 11" key="1">
    <citation type="journal article" date="2003" name="DNA Res.">
        <title>Complete genome structure of Gloeobacter violaceus PCC 7421, a cyanobacterium that lacks thylakoids.</title>
        <authorList>
            <person name="Nakamura Y."/>
            <person name="Kaneko T."/>
            <person name="Sato S."/>
            <person name="Mimuro M."/>
            <person name="Miyashita H."/>
            <person name="Tsuchiya T."/>
            <person name="Sasamoto S."/>
            <person name="Watanabe A."/>
            <person name="Kawashima K."/>
            <person name="Kishida Y."/>
            <person name="Kiyokawa C."/>
            <person name="Kohara M."/>
            <person name="Matsumoto M."/>
            <person name="Matsuno A."/>
            <person name="Nakazaki N."/>
            <person name="Shimpo S."/>
            <person name="Takeuchi C."/>
            <person name="Yamada M."/>
            <person name="Tabata S."/>
        </authorList>
    </citation>
    <scope>NUCLEOTIDE SEQUENCE [LARGE SCALE GENOMIC DNA]</scope>
    <source>
        <strain evidence="11">ATCC 29082 / PCC 7421</strain>
    </source>
</reference>
<evidence type="ECO:0000259" key="9">
    <source>
        <dbReference type="PROSITE" id="PS50928"/>
    </source>
</evidence>
<evidence type="ECO:0000256" key="7">
    <source>
        <dbReference type="ARBA" id="ARBA00023136"/>
    </source>
</evidence>
<feature type="transmembrane region" description="Helical" evidence="8">
    <location>
        <begin position="98"/>
        <end position="118"/>
    </location>
</feature>